<dbReference type="GO" id="GO:0046872">
    <property type="term" value="F:metal ion binding"/>
    <property type="evidence" value="ECO:0007669"/>
    <property type="project" value="UniProtKB-KW"/>
</dbReference>
<name>M1UTG7_9CORY</name>
<comment type="cofactor">
    <cofactor evidence="1">
        <name>pyridoxal 5'-phosphate</name>
        <dbReference type="ChEBI" id="CHEBI:597326"/>
    </cofactor>
</comment>
<keyword evidence="5" id="KW-0663">Pyridoxal phosphate</keyword>
<dbReference type="PANTHER" id="PTHR11601">
    <property type="entry name" value="CYSTEINE DESULFURYLASE FAMILY MEMBER"/>
    <property type="match status" value="1"/>
</dbReference>
<evidence type="ECO:0000256" key="2">
    <source>
        <dbReference type="ARBA" id="ARBA00006490"/>
    </source>
</evidence>
<dbReference type="EMBL" id="CP004354">
    <property type="protein sequence ID" value="AGG66447.1"/>
    <property type="molecule type" value="Genomic_DNA"/>
</dbReference>
<dbReference type="SUPFAM" id="SSF53383">
    <property type="entry name" value="PLP-dependent transferases"/>
    <property type="match status" value="1"/>
</dbReference>
<dbReference type="PATRIC" id="fig|1121353.3.peg.1025"/>
<dbReference type="InterPro" id="IPR015424">
    <property type="entry name" value="PyrdxlP-dep_Trfase"/>
</dbReference>
<dbReference type="OrthoDB" id="9808002at2"/>
<dbReference type="InterPro" id="IPR016454">
    <property type="entry name" value="Cysteine_dSase"/>
</dbReference>
<dbReference type="GO" id="GO:0051536">
    <property type="term" value="F:iron-sulfur cluster binding"/>
    <property type="evidence" value="ECO:0007669"/>
    <property type="project" value="UniProtKB-KW"/>
</dbReference>
<feature type="domain" description="Aminotransferase class V" evidence="9">
    <location>
        <begin position="3"/>
        <end position="343"/>
    </location>
</feature>
<dbReference type="eggNOG" id="COG1104">
    <property type="taxonomic scope" value="Bacteria"/>
</dbReference>
<evidence type="ECO:0000256" key="5">
    <source>
        <dbReference type="ARBA" id="ARBA00022898"/>
    </source>
</evidence>
<keyword evidence="3" id="KW-0808">Transferase</keyword>
<keyword evidence="11" id="KW-1185">Reference proteome</keyword>
<dbReference type="InterPro" id="IPR015422">
    <property type="entry name" value="PyrdxlP-dep_Trfase_small"/>
</dbReference>
<evidence type="ECO:0000313" key="10">
    <source>
        <dbReference type="EMBL" id="AGG66447.1"/>
    </source>
</evidence>
<dbReference type="Gene3D" id="3.90.1150.10">
    <property type="entry name" value="Aspartate Aminotransferase, domain 1"/>
    <property type="match status" value="1"/>
</dbReference>
<dbReference type="Proteomes" id="UP000011760">
    <property type="component" value="Chromosome"/>
</dbReference>
<organism evidence="10 11">
    <name type="scientific">Corynebacterium callunae DSM 20147</name>
    <dbReference type="NCBI Taxonomy" id="1121353"/>
    <lineage>
        <taxon>Bacteria</taxon>
        <taxon>Bacillati</taxon>
        <taxon>Actinomycetota</taxon>
        <taxon>Actinomycetes</taxon>
        <taxon>Mycobacteriales</taxon>
        <taxon>Corynebacteriaceae</taxon>
        <taxon>Corynebacterium</taxon>
    </lineage>
</organism>
<dbReference type="PANTHER" id="PTHR11601:SF34">
    <property type="entry name" value="CYSTEINE DESULFURASE"/>
    <property type="match status" value="1"/>
</dbReference>
<dbReference type="KEGG" id="ccn:H924_05005"/>
<keyword evidence="4" id="KW-0479">Metal-binding</keyword>
<dbReference type="STRING" id="1121353.H924_05005"/>
<evidence type="ECO:0000313" key="11">
    <source>
        <dbReference type="Proteomes" id="UP000011760"/>
    </source>
</evidence>
<evidence type="ECO:0000259" key="9">
    <source>
        <dbReference type="Pfam" id="PF00266"/>
    </source>
</evidence>
<dbReference type="RefSeq" id="WP_015650880.1">
    <property type="nucleotide sequence ID" value="NC_020506.1"/>
</dbReference>
<keyword evidence="7" id="KW-0411">Iron-sulfur</keyword>
<comment type="similarity">
    <text evidence="2">Belongs to the class-V pyridoxal-phosphate-dependent aminotransferase family. NifS/IscS subfamily.</text>
</comment>
<dbReference type="InterPro" id="IPR000192">
    <property type="entry name" value="Aminotrans_V_dom"/>
</dbReference>
<dbReference type="PIRSF" id="PIRSF005572">
    <property type="entry name" value="NifS"/>
    <property type="match status" value="1"/>
</dbReference>
<dbReference type="Gene3D" id="1.10.260.50">
    <property type="match status" value="1"/>
</dbReference>
<proteinExistence type="inferred from homology"/>
<accession>M1UTG7</accession>
<keyword evidence="6" id="KW-0408">Iron</keyword>
<evidence type="ECO:0000256" key="7">
    <source>
        <dbReference type="ARBA" id="ARBA00023014"/>
    </source>
</evidence>
<sequence>MLYLDNAATTGVRREALEAMWPYLTGTFGNPSSPHAFGRAAAEGLKGARQTIAKVLGKRATQITFTAGGTEADNLAIKGIALANPRGRHIISTPLEHKAVLESLDYLRRFHGFEISMLTPDRYGQVSAEELKQLSREDTTLVSVHYANNEIGTIQPIAELAQATSAPFHVDAVQAAHLPLDLDVSAISLSGHKVGAPKGIGALWSKAPLEPVIHGGGQEKGRRSGTENVAGAVAFATALELAREELFPDLSGFITSALEIEGAQLSGHPTMRLPGHASFVFEGTGAETVLLELERLGVICSPGSACGQGEVSHVLLGLGYSEDLARTSVRFTFSASHTPEDVDFAAQALKSAVATVRSSFSPH</sequence>
<comment type="catalytic activity">
    <reaction evidence="8">
        <text>(sulfur carrier)-H + L-cysteine = (sulfur carrier)-SH + L-alanine</text>
        <dbReference type="Rhea" id="RHEA:43892"/>
        <dbReference type="Rhea" id="RHEA-COMP:14737"/>
        <dbReference type="Rhea" id="RHEA-COMP:14739"/>
        <dbReference type="ChEBI" id="CHEBI:29917"/>
        <dbReference type="ChEBI" id="CHEBI:35235"/>
        <dbReference type="ChEBI" id="CHEBI:57972"/>
        <dbReference type="ChEBI" id="CHEBI:64428"/>
        <dbReference type="EC" id="2.8.1.7"/>
    </reaction>
</comment>
<evidence type="ECO:0000256" key="3">
    <source>
        <dbReference type="ARBA" id="ARBA00022679"/>
    </source>
</evidence>
<dbReference type="Pfam" id="PF00266">
    <property type="entry name" value="Aminotran_5"/>
    <property type="match status" value="1"/>
</dbReference>
<dbReference type="GO" id="GO:0031071">
    <property type="term" value="F:cysteine desulfurase activity"/>
    <property type="evidence" value="ECO:0007669"/>
    <property type="project" value="UniProtKB-EC"/>
</dbReference>
<gene>
    <name evidence="10" type="ORF">H924_05005</name>
</gene>
<evidence type="ECO:0000256" key="8">
    <source>
        <dbReference type="ARBA" id="ARBA00050776"/>
    </source>
</evidence>
<reference evidence="10 11" key="1">
    <citation type="submission" date="2013-02" db="EMBL/GenBank/DDBJ databases">
        <title>The complete genome sequence of Corynebacterium callunae DSM 20147.</title>
        <authorList>
            <person name="Ruckert C."/>
            <person name="Albersmeier A."/>
            <person name="Kalinowski J."/>
        </authorList>
    </citation>
    <scope>NUCLEOTIDE SEQUENCE [LARGE SCALE GENOMIC DNA]</scope>
    <source>
        <strain evidence="10 11">DSM 20147</strain>
    </source>
</reference>
<evidence type="ECO:0000256" key="4">
    <source>
        <dbReference type="ARBA" id="ARBA00022723"/>
    </source>
</evidence>
<evidence type="ECO:0000256" key="6">
    <source>
        <dbReference type="ARBA" id="ARBA00023004"/>
    </source>
</evidence>
<evidence type="ECO:0000256" key="1">
    <source>
        <dbReference type="ARBA" id="ARBA00001933"/>
    </source>
</evidence>
<dbReference type="Gene3D" id="3.40.640.10">
    <property type="entry name" value="Type I PLP-dependent aspartate aminotransferase-like (Major domain)"/>
    <property type="match status" value="1"/>
</dbReference>
<dbReference type="HOGENOM" id="CLU_003433_0_0_11"/>
<protein>
    <submittedName>
        <fullName evidence="10">Cysteine sulfinate desulfinase</fullName>
    </submittedName>
</protein>
<dbReference type="AlphaFoldDB" id="M1UTG7"/>
<dbReference type="InterPro" id="IPR015421">
    <property type="entry name" value="PyrdxlP-dep_Trfase_major"/>
</dbReference>